<reference evidence="1 2" key="1">
    <citation type="journal article" date="2015" name="Nature">
        <title>rRNA introns, odd ribosomes, and small enigmatic genomes across a large radiation of phyla.</title>
        <authorList>
            <person name="Brown C.T."/>
            <person name="Hug L.A."/>
            <person name="Thomas B.C."/>
            <person name="Sharon I."/>
            <person name="Castelle C.J."/>
            <person name="Singh A."/>
            <person name="Wilkins M.J."/>
            <person name="Williams K.H."/>
            <person name="Banfield J.F."/>
        </authorList>
    </citation>
    <scope>NUCLEOTIDE SEQUENCE [LARGE SCALE GENOMIC DNA]</scope>
</reference>
<gene>
    <name evidence="1" type="ORF">UU77_C0009G0002</name>
</gene>
<proteinExistence type="predicted"/>
<evidence type="ECO:0000313" key="1">
    <source>
        <dbReference type="EMBL" id="KKS21040.1"/>
    </source>
</evidence>
<name>A0A0G0X7X6_UNCKA</name>
<organism evidence="1 2">
    <name type="scientific">candidate division WWE3 bacterium GW2011_GWC1_41_7</name>
    <dbReference type="NCBI Taxonomy" id="1619119"/>
    <lineage>
        <taxon>Bacteria</taxon>
        <taxon>Katanobacteria</taxon>
    </lineage>
</organism>
<accession>A0A0G0X7X6</accession>
<comment type="caution">
    <text evidence="1">The sequence shown here is derived from an EMBL/GenBank/DDBJ whole genome shotgun (WGS) entry which is preliminary data.</text>
</comment>
<dbReference type="Proteomes" id="UP000034507">
    <property type="component" value="Unassembled WGS sequence"/>
</dbReference>
<sequence length="110" mass="12476">MSKKPVQIVEVWHGPKHNRRKVRLGCPPGGCVRHCGGGWGGTKMTGEAMKIAATKGRLNPNKLGCATTMFHGELAYKKFTPLHLKVWIWFSRKLLPAVFWWIPGNKLKKW</sequence>
<evidence type="ECO:0000313" key="2">
    <source>
        <dbReference type="Proteomes" id="UP000034507"/>
    </source>
</evidence>
<dbReference type="EMBL" id="LCBX01000009">
    <property type="protein sequence ID" value="KKS21040.1"/>
    <property type="molecule type" value="Genomic_DNA"/>
</dbReference>
<dbReference type="AlphaFoldDB" id="A0A0G0X7X6"/>
<protein>
    <submittedName>
        <fullName evidence="1">Uncharacterized protein</fullName>
    </submittedName>
</protein>